<comment type="similarity">
    <text evidence="2 8">Belongs to the ectoine synthase family.</text>
</comment>
<dbReference type="UniPathway" id="UPA00067">
    <property type="reaction ID" value="UER00123"/>
</dbReference>
<dbReference type="Gene3D" id="2.60.120.10">
    <property type="entry name" value="Jelly Rolls"/>
    <property type="match status" value="1"/>
</dbReference>
<dbReference type="InterPro" id="IPR014710">
    <property type="entry name" value="RmlC-like_jellyroll"/>
</dbReference>
<protein>
    <recommendedName>
        <fullName evidence="4 8">L-ectoine synthase</fullName>
        <ecNumber evidence="3 8">4.2.1.108</ecNumber>
    </recommendedName>
    <alternativeName>
        <fullName evidence="6 8">N-acetyldiaminobutyrate dehydratase</fullName>
    </alternativeName>
</protein>
<dbReference type="RefSeq" id="WP_144995860.1">
    <property type="nucleotide sequence ID" value="NZ_CP036281.1"/>
</dbReference>
<dbReference type="AlphaFoldDB" id="A0A518CN01"/>
<dbReference type="PANTHER" id="PTHR39289">
    <property type="match status" value="1"/>
</dbReference>
<dbReference type="PANTHER" id="PTHR39289:SF1">
    <property type="entry name" value="L-ECTOINE SYNTHASE"/>
    <property type="match status" value="1"/>
</dbReference>
<dbReference type="EC" id="4.2.1.108" evidence="3 8"/>
<evidence type="ECO:0000256" key="4">
    <source>
        <dbReference type="ARBA" id="ARBA00019707"/>
    </source>
</evidence>
<dbReference type="OrthoDB" id="4406415at2"/>
<reference evidence="9 10" key="1">
    <citation type="submission" date="2019-02" db="EMBL/GenBank/DDBJ databases">
        <title>Deep-cultivation of Planctomycetes and their phenomic and genomic characterization uncovers novel biology.</title>
        <authorList>
            <person name="Wiegand S."/>
            <person name="Jogler M."/>
            <person name="Boedeker C."/>
            <person name="Pinto D."/>
            <person name="Vollmers J."/>
            <person name="Rivas-Marin E."/>
            <person name="Kohn T."/>
            <person name="Peeters S.H."/>
            <person name="Heuer A."/>
            <person name="Rast P."/>
            <person name="Oberbeckmann S."/>
            <person name="Bunk B."/>
            <person name="Jeske O."/>
            <person name="Meyerdierks A."/>
            <person name="Storesund J.E."/>
            <person name="Kallscheuer N."/>
            <person name="Luecker S."/>
            <person name="Lage O.M."/>
            <person name="Pohl T."/>
            <person name="Merkel B.J."/>
            <person name="Hornburger P."/>
            <person name="Mueller R.-W."/>
            <person name="Bruemmer F."/>
            <person name="Labrenz M."/>
            <person name="Spormann A.M."/>
            <person name="Op den Camp H."/>
            <person name="Overmann J."/>
            <person name="Amann R."/>
            <person name="Jetten M.S.M."/>
            <person name="Mascher T."/>
            <person name="Medema M.H."/>
            <person name="Devos D.P."/>
            <person name="Kaster A.-K."/>
            <person name="Ovreas L."/>
            <person name="Rohde M."/>
            <person name="Galperin M.Y."/>
            <person name="Jogler C."/>
        </authorList>
    </citation>
    <scope>NUCLEOTIDE SEQUENCE [LARGE SCALE GENOMIC DNA]</scope>
    <source>
        <strain evidence="9 10">Pla110</strain>
    </source>
</reference>
<dbReference type="InterPro" id="IPR010462">
    <property type="entry name" value="Ectoine_synth"/>
</dbReference>
<dbReference type="HAMAP" id="MF_01255">
    <property type="entry name" value="Ectoine_synth"/>
    <property type="match status" value="1"/>
</dbReference>
<dbReference type="Pfam" id="PF06339">
    <property type="entry name" value="Ectoine_synth"/>
    <property type="match status" value="1"/>
</dbReference>
<dbReference type="GO" id="GO:0019491">
    <property type="term" value="P:ectoine biosynthetic process"/>
    <property type="evidence" value="ECO:0007669"/>
    <property type="project" value="UniProtKB-UniRule"/>
</dbReference>
<dbReference type="GO" id="GO:0033990">
    <property type="term" value="F:ectoine synthase activity"/>
    <property type="evidence" value="ECO:0007669"/>
    <property type="project" value="UniProtKB-EC"/>
</dbReference>
<dbReference type="Proteomes" id="UP000317178">
    <property type="component" value="Chromosome"/>
</dbReference>
<dbReference type="SUPFAM" id="SSF51182">
    <property type="entry name" value="RmlC-like cupins"/>
    <property type="match status" value="1"/>
</dbReference>
<comment type="pathway">
    <text evidence="1 8">Amine and polyamine biosynthesis; ectoine biosynthesis; L-ectoine from L-aspartate 4-semialdehyde: step 3/3.</text>
</comment>
<dbReference type="InterPro" id="IPR011051">
    <property type="entry name" value="RmlC_Cupin_sf"/>
</dbReference>
<evidence type="ECO:0000256" key="6">
    <source>
        <dbReference type="ARBA" id="ARBA00033271"/>
    </source>
</evidence>
<keyword evidence="10" id="KW-1185">Reference proteome</keyword>
<evidence type="ECO:0000256" key="2">
    <source>
        <dbReference type="ARBA" id="ARBA00009637"/>
    </source>
</evidence>
<evidence type="ECO:0000313" key="9">
    <source>
        <dbReference type="EMBL" id="QDU80598.1"/>
    </source>
</evidence>
<organism evidence="9 10">
    <name type="scientific">Polystyrenella longa</name>
    <dbReference type="NCBI Taxonomy" id="2528007"/>
    <lineage>
        <taxon>Bacteria</taxon>
        <taxon>Pseudomonadati</taxon>
        <taxon>Planctomycetota</taxon>
        <taxon>Planctomycetia</taxon>
        <taxon>Planctomycetales</taxon>
        <taxon>Planctomycetaceae</taxon>
        <taxon>Polystyrenella</taxon>
    </lineage>
</organism>
<comment type="catalytic activity">
    <reaction evidence="7 8">
        <text>(2S)-4-acetamido-2-aminobutanoate = L-ectoine + H2O</text>
        <dbReference type="Rhea" id="RHEA:17281"/>
        <dbReference type="ChEBI" id="CHEBI:15377"/>
        <dbReference type="ChEBI" id="CHEBI:58515"/>
        <dbReference type="ChEBI" id="CHEBI:58929"/>
        <dbReference type="EC" id="4.2.1.108"/>
    </reaction>
</comment>
<evidence type="ECO:0000256" key="7">
    <source>
        <dbReference type="ARBA" id="ARBA00048714"/>
    </source>
</evidence>
<proteinExistence type="inferred from homology"/>
<evidence type="ECO:0000256" key="1">
    <source>
        <dbReference type="ARBA" id="ARBA00005181"/>
    </source>
</evidence>
<comment type="function">
    <text evidence="8">Catalyzes the circularization of gamma-N-acetyl-alpha,gamma-diaminobutyric acid (ADABA) to ectoine (1,4,5,6-tetrahydro-2-methyl-4-pyrimidine carboxylic acid), which is an excellent osmoprotectant.</text>
</comment>
<keyword evidence="5 8" id="KW-0456">Lyase</keyword>
<accession>A0A518CN01</accession>
<dbReference type="KEGG" id="plon:Pla110_23290"/>
<dbReference type="NCBIfam" id="NF009806">
    <property type="entry name" value="PRK13290.1"/>
    <property type="match status" value="1"/>
</dbReference>
<gene>
    <name evidence="8 9" type="primary">ectC</name>
    <name evidence="9" type="ORF">Pla110_23290</name>
</gene>
<dbReference type="EMBL" id="CP036281">
    <property type="protein sequence ID" value="QDU80598.1"/>
    <property type="molecule type" value="Genomic_DNA"/>
</dbReference>
<evidence type="ECO:0000256" key="8">
    <source>
        <dbReference type="HAMAP-Rule" id="MF_01255"/>
    </source>
</evidence>
<evidence type="ECO:0000256" key="3">
    <source>
        <dbReference type="ARBA" id="ARBA00013192"/>
    </source>
</evidence>
<evidence type="ECO:0000256" key="5">
    <source>
        <dbReference type="ARBA" id="ARBA00023239"/>
    </source>
</evidence>
<name>A0A518CN01_9PLAN</name>
<sequence>MIVRSLTELIDTDRETKGETWSSRRLLLKKDGMGFSLHDTLIHAGTTTEMHYKNHLESVYCIEGKGILKDLTNDKEYEIKADTMYALSGNEHHILIAEETMRMICVFNPPVVGPEKHGADLAYPLLTGEE</sequence>
<evidence type="ECO:0000313" key="10">
    <source>
        <dbReference type="Proteomes" id="UP000317178"/>
    </source>
</evidence>
<dbReference type="CDD" id="cd06978">
    <property type="entry name" value="cupin_EctC"/>
    <property type="match status" value="1"/>
</dbReference>